<dbReference type="AlphaFoldDB" id="A0A7V5H2J8"/>
<dbReference type="EMBL" id="DRTD01000169">
    <property type="protein sequence ID" value="HHE54585.1"/>
    <property type="molecule type" value="Genomic_DNA"/>
</dbReference>
<feature type="domain" description="Transposase InsH N-terminal" evidence="1">
    <location>
        <begin position="23"/>
        <end position="89"/>
    </location>
</feature>
<dbReference type="Pfam" id="PF05598">
    <property type="entry name" value="DUF772"/>
    <property type="match status" value="1"/>
</dbReference>
<accession>A0A7V5H2J8</accession>
<evidence type="ECO:0000259" key="1">
    <source>
        <dbReference type="Pfam" id="PF05598"/>
    </source>
</evidence>
<name>A0A7V5H2J8_CALAY</name>
<reference evidence="2" key="1">
    <citation type="journal article" date="2020" name="mSystems">
        <title>Genome- and Community-Level Interaction Insights into Carbon Utilization and Element Cycling Functions of Hydrothermarchaeota in Hydrothermal Sediment.</title>
        <authorList>
            <person name="Zhou Z."/>
            <person name="Liu Y."/>
            <person name="Xu W."/>
            <person name="Pan J."/>
            <person name="Luo Z.H."/>
            <person name="Li M."/>
        </authorList>
    </citation>
    <scope>NUCLEOTIDE SEQUENCE [LARGE SCALE GENOMIC DNA]</scope>
    <source>
        <strain evidence="2">HyVt-76</strain>
    </source>
</reference>
<sequence>MSFNIQLTLFYDPQYFIQTSPLHRKYYLIFKALDDSDFQKFNTGIGRNGYSKHTFLRAFIVKQLEGIKSVPKLIEFLQNHPIIANFCGF</sequence>
<dbReference type="Proteomes" id="UP000886111">
    <property type="component" value="Unassembled WGS sequence"/>
</dbReference>
<organism evidence="2">
    <name type="scientific">Caldithrix abyssi</name>
    <dbReference type="NCBI Taxonomy" id="187145"/>
    <lineage>
        <taxon>Bacteria</taxon>
        <taxon>Pseudomonadati</taxon>
        <taxon>Calditrichota</taxon>
        <taxon>Calditrichia</taxon>
        <taxon>Calditrichales</taxon>
        <taxon>Calditrichaceae</taxon>
        <taxon>Caldithrix</taxon>
    </lineage>
</organism>
<protein>
    <submittedName>
        <fullName evidence="2">Transposase</fullName>
    </submittedName>
</protein>
<gene>
    <name evidence="2" type="ORF">ENL21_02305</name>
</gene>
<evidence type="ECO:0000313" key="2">
    <source>
        <dbReference type="EMBL" id="HHE54585.1"/>
    </source>
</evidence>
<dbReference type="InterPro" id="IPR008490">
    <property type="entry name" value="Transposase_InsH_N"/>
</dbReference>
<comment type="caution">
    <text evidence="2">The sequence shown here is derived from an EMBL/GenBank/DDBJ whole genome shotgun (WGS) entry which is preliminary data.</text>
</comment>
<proteinExistence type="predicted"/>
<feature type="non-terminal residue" evidence="2">
    <location>
        <position position="89"/>
    </location>
</feature>